<reference evidence="2 3" key="1">
    <citation type="submission" date="2020-04" db="EMBL/GenBank/DDBJ databases">
        <authorList>
            <person name="Yin C."/>
        </authorList>
    </citation>
    <scope>NUCLEOTIDE SEQUENCE [LARGE SCALE GENOMIC DNA]</scope>
    <source>
        <strain evidence="2 3">Ak56</strain>
    </source>
</reference>
<gene>
    <name evidence="2" type="ORF">HGH91_28960</name>
</gene>
<keyword evidence="1" id="KW-1133">Transmembrane helix</keyword>
<comment type="caution">
    <text evidence="2">The sequence shown here is derived from an EMBL/GenBank/DDBJ whole genome shotgun (WGS) entry which is preliminary data.</text>
</comment>
<keyword evidence="1" id="KW-0472">Membrane</keyword>
<feature type="transmembrane region" description="Helical" evidence="1">
    <location>
        <begin position="30"/>
        <end position="53"/>
    </location>
</feature>
<keyword evidence="1" id="KW-0812">Transmembrane</keyword>
<dbReference type="EMBL" id="JABAHZ010000011">
    <property type="protein sequence ID" value="NLR82680.1"/>
    <property type="molecule type" value="Genomic_DNA"/>
</dbReference>
<protein>
    <submittedName>
        <fullName evidence="2">Uncharacterized protein</fullName>
    </submittedName>
</protein>
<evidence type="ECO:0000313" key="2">
    <source>
        <dbReference type="EMBL" id="NLR82680.1"/>
    </source>
</evidence>
<evidence type="ECO:0000256" key="1">
    <source>
        <dbReference type="SAM" id="Phobius"/>
    </source>
</evidence>
<feature type="transmembrane region" description="Helical" evidence="1">
    <location>
        <begin position="62"/>
        <end position="82"/>
    </location>
</feature>
<name>A0A847SHB3_9BACT</name>
<dbReference type="Proteomes" id="UP000552864">
    <property type="component" value="Unassembled WGS sequence"/>
</dbReference>
<sequence length="88" mass="9278">MNQTFKDLLKATLIPLGLMLLMCITGDGGIIVAGIAVLLCTGAYVLVGIICLLTDKMHWGKVLLLSAGVILLVGFSTCGLIMNGMNFH</sequence>
<organism evidence="2 3">
    <name type="scientific">Chitinophaga eiseniae</name>
    <dbReference type="NCBI Taxonomy" id="634771"/>
    <lineage>
        <taxon>Bacteria</taxon>
        <taxon>Pseudomonadati</taxon>
        <taxon>Bacteroidota</taxon>
        <taxon>Chitinophagia</taxon>
        <taxon>Chitinophagales</taxon>
        <taxon>Chitinophagaceae</taxon>
        <taxon>Chitinophaga</taxon>
    </lineage>
</organism>
<keyword evidence="3" id="KW-1185">Reference proteome</keyword>
<proteinExistence type="predicted"/>
<dbReference type="AlphaFoldDB" id="A0A847SHB3"/>
<accession>A0A847SHB3</accession>
<evidence type="ECO:0000313" key="3">
    <source>
        <dbReference type="Proteomes" id="UP000552864"/>
    </source>
</evidence>
<dbReference type="RefSeq" id="WP_168742738.1">
    <property type="nucleotide sequence ID" value="NZ_JABAHZ010000011.1"/>
</dbReference>